<organism evidence="1 2">
    <name type="scientific">Legionella nautarum</name>
    <dbReference type="NCBI Taxonomy" id="45070"/>
    <lineage>
        <taxon>Bacteria</taxon>
        <taxon>Pseudomonadati</taxon>
        <taxon>Pseudomonadota</taxon>
        <taxon>Gammaproteobacteria</taxon>
        <taxon>Legionellales</taxon>
        <taxon>Legionellaceae</taxon>
        <taxon>Legionella</taxon>
    </lineage>
</organism>
<name>A0A0W0WIQ8_9GAMM</name>
<dbReference type="Proteomes" id="UP000054725">
    <property type="component" value="Unassembled WGS sequence"/>
</dbReference>
<dbReference type="PATRIC" id="fig|45070.6.peg.3303"/>
<sequence>MNIPNDVMRDFKCAIEGQFNIKDFTLNYKDTSSPPHPQTGEYFDWGIISITKNSSHKEREYKTGHGTNWPLDFKNDLDSGYFEK</sequence>
<evidence type="ECO:0000313" key="2">
    <source>
        <dbReference type="Proteomes" id="UP000054725"/>
    </source>
</evidence>
<evidence type="ECO:0000313" key="1">
    <source>
        <dbReference type="EMBL" id="KTD32218.1"/>
    </source>
</evidence>
<dbReference type="RefSeq" id="WP_058506104.1">
    <property type="nucleotide sequence ID" value="NZ_CAAAIF010000015.1"/>
</dbReference>
<comment type="caution">
    <text evidence="1">The sequence shown here is derived from an EMBL/GenBank/DDBJ whole genome shotgun (WGS) entry which is preliminary data.</text>
</comment>
<dbReference type="STRING" id="45070.Lnau_3129"/>
<dbReference type="EMBL" id="LNYO01000027">
    <property type="protein sequence ID" value="KTD32218.1"/>
    <property type="molecule type" value="Genomic_DNA"/>
</dbReference>
<protein>
    <submittedName>
        <fullName evidence="1">Uncharacterized protein</fullName>
    </submittedName>
</protein>
<proteinExistence type="predicted"/>
<gene>
    <name evidence="1" type="ORF">Lnau_3129</name>
</gene>
<accession>A0A0W0WIQ8</accession>
<dbReference type="AlphaFoldDB" id="A0A0W0WIQ8"/>
<reference evidence="1 2" key="1">
    <citation type="submission" date="2015-11" db="EMBL/GenBank/DDBJ databases">
        <title>Genomic analysis of 38 Legionella species identifies large and diverse effector repertoires.</title>
        <authorList>
            <person name="Burstein D."/>
            <person name="Amaro F."/>
            <person name="Zusman T."/>
            <person name="Lifshitz Z."/>
            <person name="Cohen O."/>
            <person name="Gilbert J.A."/>
            <person name="Pupko T."/>
            <person name="Shuman H.A."/>
            <person name="Segal G."/>
        </authorList>
    </citation>
    <scope>NUCLEOTIDE SEQUENCE [LARGE SCALE GENOMIC DNA]</scope>
    <source>
        <strain evidence="1 2">ATCC 49506</strain>
    </source>
</reference>
<keyword evidence="2" id="KW-1185">Reference proteome</keyword>